<comment type="caution">
    <text evidence="2">The sequence shown here is derived from an EMBL/GenBank/DDBJ whole genome shotgun (WGS) entry which is preliminary data.</text>
</comment>
<evidence type="ECO:0000313" key="2">
    <source>
        <dbReference type="EMBL" id="MFD0886976.1"/>
    </source>
</evidence>
<organism evidence="2 3">
    <name type="scientific">Streptosporangium algeriense</name>
    <dbReference type="NCBI Taxonomy" id="1682748"/>
    <lineage>
        <taxon>Bacteria</taxon>
        <taxon>Bacillati</taxon>
        <taxon>Actinomycetota</taxon>
        <taxon>Actinomycetes</taxon>
        <taxon>Streptosporangiales</taxon>
        <taxon>Streptosporangiaceae</taxon>
        <taxon>Streptosporangium</taxon>
    </lineage>
</organism>
<evidence type="ECO:0000256" key="1">
    <source>
        <dbReference type="SAM" id="Phobius"/>
    </source>
</evidence>
<feature type="transmembrane region" description="Helical" evidence="1">
    <location>
        <begin position="107"/>
        <end position="128"/>
    </location>
</feature>
<keyword evidence="1" id="KW-0472">Membrane</keyword>
<sequence>MSALEERYRRLLALYPAGHRALHEEEMLGVMLAQAGRGQRYPGPRDVFDLVKGGLSIRLRYAFGPGSGACWREALNVAAVVAPLHLLVLETSTWAVTPWALDGTQPLLTAVTPLVYALPHLLVIWLALR</sequence>
<dbReference type="EMBL" id="JBHTHX010000771">
    <property type="protein sequence ID" value="MFD0886976.1"/>
    <property type="molecule type" value="Genomic_DNA"/>
</dbReference>
<gene>
    <name evidence="2" type="ORF">ACFQ08_20715</name>
</gene>
<reference evidence="3" key="1">
    <citation type="journal article" date="2019" name="Int. J. Syst. Evol. Microbiol.">
        <title>The Global Catalogue of Microorganisms (GCM) 10K type strain sequencing project: providing services to taxonomists for standard genome sequencing and annotation.</title>
        <authorList>
            <consortium name="The Broad Institute Genomics Platform"/>
            <consortium name="The Broad Institute Genome Sequencing Center for Infectious Disease"/>
            <person name="Wu L."/>
            <person name="Ma J."/>
        </authorList>
    </citation>
    <scope>NUCLEOTIDE SEQUENCE [LARGE SCALE GENOMIC DNA]</scope>
    <source>
        <strain evidence="3">CCUG 62974</strain>
    </source>
</reference>
<feature type="transmembrane region" description="Helical" evidence="1">
    <location>
        <begin position="74"/>
        <end position="95"/>
    </location>
</feature>
<feature type="non-terminal residue" evidence="2">
    <location>
        <position position="129"/>
    </location>
</feature>
<dbReference type="Proteomes" id="UP001597024">
    <property type="component" value="Unassembled WGS sequence"/>
</dbReference>
<protein>
    <submittedName>
        <fullName evidence="2">Uncharacterized protein</fullName>
    </submittedName>
</protein>
<keyword evidence="1" id="KW-1133">Transmembrane helix</keyword>
<keyword evidence="3" id="KW-1185">Reference proteome</keyword>
<keyword evidence="1" id="KW-0812">Transmembrane</keyword>
<accession>A0ABW3DT04</accession>
<proteinExistence type="predicted"/>
<name>A0ABW3DT04_9ACTN</name>
<evidence type="ECO:0000313" key="3">
    <source>
        <dbReference type="Proteomes" id="UP001597024"/>
    </source>
</evidence>